<evidence type="ECO:0000313" key="2">
    <source>
        <dbReference type="EMBL" id="TSE06794.1"/>
    </source>
</evidence>
<comment type="caution">
    <text evidence="2">The sequence shown here is derived from an EMBL/GenBank/DDBJ whole genome shotgun (WGS) entry which is preliminary data.</text>
</comment>
<organism evidence="2 3">
    <name type="scientific">Aquimarina algiphila</name>
    <dbReference type="NCBI Taxonomy" id="2047982"/>
    <lineage>
        <taxon>Bacteria</taxon>
        <taxon>Pseudomonadati</taxon>
        <taxon>Bacteroidota</taxon>
        <taxon>Flavobacteriia</taxon>
        <taxon>Flavobacteriales</taxon>
        <taxon>Flavobacteriaceae</taxon>
        <taxon>Aquimarina</taxon>
    </lineage>
</organism>
<dbReference type="PROSITE" id="PS51257">
    <property type="entry name" value="PROKAR_LIPOPROTEIN"/>
    <property type="match status" value="1"/>
</dbReference>
<accession>A0A554VH49</accession>
<evidence type="ECO:0000313" key="3">
    <source>
        <dbReference type="Proteomes" id="UP000318833"/>
    </source>
</evidence>
<evidence type="ECO:0008006" key="4">
    <source>
        <dbReference type="Google" id="ProtNLM"/>
    </source>
</evidence>
<dbReference type="RefSeq" id="WP_109438029.1">
    <property type="nucleotide sequence ID" value="NZ_CANLFO010000002.1"/>
</dbReference>
<feature type="signal peptide" evidence="1">
    <location>
        <begin position="1"/>
        <end position="25"/>
    </location>
</feature>
<dbReference type="OrthoDB" id="1452442at2"/>
<keyword evidence="3" id="KW-1185">Reference proteome</keyword>
<keyword evidence="1" id="KW-0732">Signal</keyword>
<protein>
    <recommendedName>
        <fullName evidence="4">Collagen-like protein</fullName>
    </recommendedName>
</protein>
<dbReference type="EMBL" id="VLNR01000040">
    <property type="protein sequence ID" value="TSE06794.1"/>
    <property type="molecule type" value="Genomic_DNA"/>
</dbReference>
<feature type="chain" id="PRO_5022054522" description="Collagen-like protein" evidence="1">
    <location>
        <begin position="26"/>
        <end position="159"/>
    </location>
</feature>
<dbReference type="AlphaFoldDB" id="A0A554VH49"/>
<name>A0A554VH49_9FLAO</name>
<sequence>MKTKKVKSQYIFLILIVLFTFSCSDGEDGAIGPVGPQGEQGVNGQDGNANVVNVTIDDFDLEIGNNVIDIPELTQEIFDTGFVYGYVTVPGNTFWETLPLSLATDVALEIDRIEVGQLTLRSTFAQNLRFRFILVESSNVNSVDFSNFLEVKEYYNLKN</sequence>
<proteinExistence type="predicted"/>
<evidence type="ECO:0000256" key="1">
    <source>
        <dbReference type="SAM" id="SignalP"/>
    </source>
</evidence>
<dbReference type="Proteomes" id="UP000318833">
    <property type="component" value="Unassembled WGS sequence"/>
</dbReference>
<gene>
    <name evidence="2" type="ORF">FOF46_17915</name>
</gene>
<reference evidence="2 3" key="1">
    <citation type="submission" date="2019-07" db="EMBL/GenBank/DDBJ databases">
        <title>The draft genome sequence of Aquimarina algiphila M91.</title>
        <authorList>
            <person name="Meng X."/>
        </authorList>
    </citation>
    <scope>NUCLEOTIDE SEQUENCE [LARGE SCALE GENOMIC DNA]</scope>
    <source>
        <strain evidence="2 3">M91</strain>
    </source>
</reference>